<dbReference type="EMBL" id="VLTK01000003">
    <property type="protein sequence ID" value="TSI17581.1"/>
    <property type="molecule type" value="Genomic_DNA"/>
</dbReference>
<evidence type="ECO:0000259" key="2">
    <source>
        <dbReference type="Pfam" id="PF13614"/>
    </source>
</evidence>
<evidence type="ECO:0000313" key="4">
    <source>
        <dbReference type="Proteomes" id="UP000316406"/>
    </source>
</evidence>
<gene>
    <name evidence="3" type="ORF">FO013_05030</name>
</gene>
<feature type="compositionally biased region" description="Polar residues" evidence="1">
    <location>
        <begin position="290"/>
        <end position="301"/>
    </location>
</feature>
<feature type="compositionally biased region" description="Polar residues" evidence="1">
    <location>
        <begin position="189"/>
        <end position="210"/>
    </location>
</feature>
<feature type="region of interest" description="Disordered" evidence="1">
    <location>
        <begin position="143"/>
        <end position="473"/>
    </location>
</feature>
<dbReference type="Gene3D" id="3.40.50.300">
    <property type="entry name" value="P-loop containing nucleotide triphosphate hydrolases"/>
    <property type="match status" value="1"/>
</dbReference>
<dbReference type="Pfam" id="PF13614">
    <property type="entry name" value="AAA_31"/>
    <property type="match status" value="1"/>
</dbReference>
<protein>
    <submittedName>
        <fullName evidence="3">AAA family ATPase</fullName>
    </submittedName>
</protein>
<evidence type="ECO:0000313" key="3">
    <source>
        <dbReference type="EMBL" id="TSI17581.1"/>
    </source>
</evidence>
<reference evidence="3 4" key="1">
    <citation type="submission" date="2019-07" db="EMBL/GenBank/DDBJ databases">
        <title>Draft genome sequence of Brevibacterium aurantiacum XU54 isolated from Xinjiang China.</title>
        <authorList>
            <person name="Xu X."/>
        </authorList>
    </citation>
    <scope>NUCLEOTIDE SEQUENCE [LARGE SCALE GENOMIC DNA]</scope>
    <source>
        <strain evidence="3 4">XU54</strain>
    </source>
</reference>
<feature type="compositionally biased region" description="Low complexity" evidence="1">
    <location>
        <begin position="375"/>
        <end position="402"/>
    </location>
</feature>
<keyword evidence="4" id="KW-1185">Reference proteome</keyword>
<feature type="compositionally biased region" description="Polar residues" evidence="1">
    <location>
        <begin position="455"/>
        <end position="473"/>
    </location>
</feature>
<name>A0A556CJH3_BREAU</name>
<proteinExistence type="predicted"/>
<dbReference type="InterPro" id="IPR027417">
    <property type="entry name" value="P-loop_NTPase"/>
</dbReference>
<dbReference type="Proteomes" id="UP000316406">
    <property type="component" value="Unassembled WGS sequence"/>
</dbReference>
<feature type="domain" description="AAA" evidence="2">
    <location>
        <begin position="508"/>
        <end position="636"/>
    </location>
</feature>
<dbReference type="AlphaFoldDB" id="A0A556CJH3"/>
<feature type="compositionally biased region" description="Polar residues" evidence="1">
    <location>
        <begin position="311"/>
        <end position="331"/>
    </location>
</feature>
<comment type="caution">
    <text evidence="3">The sequence shown here is derived from an EMBL/GenBank/DDBJ whole genome shotgun (WGS) entry which is preliminary data.</text>
</comment>
<feature type="region of interest" description="Disordered" evidence="1">
    <location>
        <begin position="773"/>
        <end position="807"/>
    </location>
</feature>
<dbReference type="InterPro" id="IPR025669">
    <property type="entry name" value="AAA_dom"/>
</dbReference>
<dbReference type="SUPFAM" id="SSF52540">
    <property type="entry name" value="P-loop containing nucleoside triphosphate hydrolases"/>
    <property type="match status" value="1"/>
</dbReference>
<organism evidence="3 4">
    <name type="scientific">Brevibacterium aurantiacum</name>
    <dbReference type="NCBI Taxonomy" id="273384"/>
    <lineage>
        <taxon>Bacteria</taxon>
        <taxon>Bacillati</taxon>
        <taxon>Actinomycetota</taxon>
        <taxon>Actinomycetes</taxon>
        <taxon>Micrococcales</taxon>
        <taxon>Brevibacteriaceae</taxon>
        <taxon>Brevibacterium</taxon>
    </lineage>
</organism>
<accession>A0A556CJH3</accession>
<dbReference type="OrthoDB" id="5126184at2"/>
<sequence>MSKTTRIGVANLPGLEDVLAEAGYHVISGQRFRDAALNIKKAMTSQAPPSVVLVGDFNQVGLKAWAEKLSQETTLRAITTSSGGAFADHPTVNTISAPTDVWDVLDSLGIDTPNSSSPVIDSNGIAQVVEVGTSTRMQAMSGADALGDNAPHMAHGGVPDETRTQNDPTPTVEAPLRQDDRPQPPTDPWSNSSGQVPQVQPRRSPTTEAEPTTHAGPDPWGRNEPVSQDRPEPSPQSTQQSAPEPPARQQFAPINQGGPAGVGQTVGQPAAEPGPPWDTAESSADPVPTQPQAGQPVQRQTPVGPAMDQLPTHQGQRDSTQPSEQEQPSRSNDVRYDDYPDPPPPQQPPQATPAYEANPPTQPMPRLQEGQLNFQQGDHPQPGPQAPAHQQPPVQQYQQQAPPTVPHSGGEWWPSAGQQTTVSQPMGQWASPAPPPEAPAPAQQPTWATQPSAPSSSRMPNQWSSNDNYQATSQGLDQFGDVFDQAISDYSPDYAPGRTPFSDAFASVLIIGAGKGGVGKTSLSIATAQRAALAGYKVILIDSNRGQAGTGIRLRLRKSNLPTIADAAHSGNMADALVTPKQINQVRSGANLEEIKFGVIQAPPPSQASRRLVTNELYAKAIAFAKQKADLVIIDTQIAEAMAAADDTIYREVLVPTLRANDPNSPTAMLMLTEHGRESYNHLGDRVLELHKAGVQRNRVMMLLNTAPPEQPMTNLKQLGFDDYGEWVGVVDYDPRLMQTFNSGRTGAELDGLSSVLDHLLFRVTNDNEAFPSAPAGLDGARRVSAVPTRRGNREQEAQKKRTNRKGFFARLFSRRRDDD</sequence>
<feature type="compositionally biased region" description="Polar residues" evidence="1">
    <location>
        <begin position="416"/>
        <end position="426"/>
    </location>
</feature>
<feature type="compositionally biased region" description="Pro residues" evidence="1">
    <location>
        <begin position="341"/>
        <end position="351"/>
    </location>
</feature>
<evidence type="ECO:0000256" key="1">
    <source>
        <dbReference type="SAM" id="MobiDB-lite"/>
    </source>
</evidence>
<feature type="compositionally biased region" description="Low complexity" evidence="1">
    <location>
        <begin position="440"/>
        <end position="454"/>
    </location>
</feature>